<reference evidence="4" key="1">
    <citation type="submission" date="2012-11" db="EMBL/GenBank/DDBJ databases">
        <title>Dependencies among metagenomic species, viruses, plasmids and units of genetic variation.</title>
        <authorList>
            <person name="Nielsen H.B."/>
            <person name="Almeida M."/>
            <person name="Juncker A.S."/>
            <person name="Rasmussen S."/>
            <person name="Li J."/>
            <person name="Sunagawa S."/>
            <person name="Plichta D."/>
            <person name="Gautier L."/>
            <person name="Le Chatelier E."/>
            <person name="Peletier E."/>
            <person name="Bonde I."/>
            <person name="Nielsen T."/>
            <person name="Manichanh C."/>
            <person name="Arumugam M."/>
            <person name="Batto J."/>
            <person name="Santos M.B.Q.D."/>
            <person name="Blom N."/>
            <person name="Borruel N."/>
            <person name="Burgdorf K.S."/>
            <person name="Boumezbeur F."/>
            <person name="Casellas F."/>
            <person name="Dore J."/>
            <person name="Guarner F."/>
            <person name="Hansen T."/>
            <person name="Hildebrand F."/>
            <person name="Kaas R.S."/>
            <person name="Kennedy S."/>
            <person name="Kristiansen K."/>
            <person name="Kultima J.R."/>
            <person name="Leonard P."/>
            <person name="Levenez F."/>
            <person name="Lund O."/>
            <person name="Moumen B."/>
            <person name="Le Paslier D."/>
            <person name="Pons N."/>
            <person name="Pedersen O."/>
            <person name="Prifti E."/>
            <person name="Qin J."/>
            <person name="Raes J."/>
            <person name="Tap J."/>
            <person name="Tims S."/>
            <person name="Ussery D.W."/>
            <person name="Yamada T."/>
            <person name="MetaHit consortium"/>
            <person name="Renault P."/>
            <person name="Sicheritz-Ponten T."/>
            <person name="Bork P."/>
            <person name="Wang J."/>
            <person name="Brunak S."/>
            <person name="Ehrlich S.D."/>
        </authorList>
    </citation>
    <scope>NUCLEOTIDE SEQUENCE [LARGE SCALE GENOMIC DNA]</scope>
</reference>
<evidence type="ECO:0000313" key="5">
    <source>
        <dbReference type="Proteomes" id="UP000018300"/>
    </source>
</evidence>
<feature type="chain" id="PRO_5004396888" evidence="3">
    <location>
        <begin position="25"/>
        <end position="617"/>
    </location>
</feature>
<keyword evidence="2" id="KW-0812">Transmembrane</keyword>
<evidence type="ECO:0000256" key="2">
    <source>
        <dbReference type="SAM" id="Phobius"/>
    </source>
</evidence>
<keyword evidence="2" id="KW-1133">Transmembrane helix</keyword>
<keyword evidence="3" id="KW-0732">Signal</keyword>
<organism evidence="4 5">
    <name type="scientific">Eshraghiella crossota CAG:259</name>
    <dbReference type="NCBI Taxonomy" id="1263062"/>
    <lineage>
        <taxon>Bacteria</taxon>
        <taxon>Bacillati</taxon>
        <taxon>Bacillota</taxon>
        <taxon>Clostridia</taxon>
        <taxon>Lachnospirales</taxon>
        <taxon>Lachnospiraceae</taxon>
        <taxon>Eshraghiella</taxon>
    </lineage>
</organism>
<evidence type="ECO:0000313" key="4">
    <source>
        <dbReference type="EMBL" id="CCY76714.1"/>
    </source>
</evidence>
<dbReference type="EMBL" id="CAYU010000040">
    <property type="protein sequence ID" value="CCY76714.1"/>
    <property type="molecule type" value="Genomic_DNA"/>
</dbReference>
<dbReference type="Proteomes" id="UP000018300">
    <property type="component" value="Unassembled WGS sequence"/>
</dbReference>
<dbReference type="AlphaFoldDB" id="R5LGV6"/>
<feature type="signal peptide" evidence="3">
    <location>
        <begin position="1"/>
        <end position="24"/>
    </location>
</feature>
<proteinExistence type="predicted"/>
<protein>
    <submittedName>
        <fullName evidence="4">Uncharacterized protein</fullName>
    </submittedName>
</protein>
<sequence>MMKLVSMLLTLCMVFCMLTVPAAADDLPVVKLDVGTTETYDDTNYKVDANTIILRAEDRVYELTGTTDRKILVPGTSTPAEPKTYHIRLNNATINGGVTINNSTGAKLVIEVAAGTVNTVKRIYSASLTITGSGTLNMEDMGVTQSTRTNNPSSLYIEDTTINVNLPSTKSGQWEGNCKLAGSAKVTYTGCGNYSVLKFGQGNGITHSLTLKDNASLYCVQDDASVASPYPVSGLECFQGATITLQDNAYLEAEGRATSGDHAGCGVLADGDILVQDNAILKATAYAEAISTWGRFTVNGGKLIVKSENSNGVYSDATIDISNNATVEATGYYPALFGNTGVTIANSTVKAVGTDDAAIFSRNTITLNNSIIDAEAHFDYHGISATNGVQVIGCWINTTGTETFDSDPNGIADSVLFNKKVGKVIGNASIPSDVTVESDMKLTIPAGTTLTVPADITLTNHGLITLEGTMNRDSTIICDRHTGGTATCVDKAKCDICLAAYGDVDTTKHSDLRHVTKVDATATADGNIEYWYCEGCGKYFSDKNGTKEIKKADIVTAKLKDDSKSPQTGDNSKPKDDSNSPQAGDNSNLALWIALLFISGSAAIGTTVVSRKKMYNR</sequence>
<name>R5LGV6_9FIRM</name>
<feature type="transmembrane region" description="Helical" evidence="2">
    <location>
        <begin position="589"/>
        <end position="609"/>
    </location>
</feature>
<comment type="caution">
    <text evidence="4">The sequence shown here is derived from an EMBL/GenBank/DDBJ whole genome shotgun (WGS) entry which is preliminary data.</text>
</comment>
<accession>R5LGV6</accession>
<gene>
    <name evidence="4" type="ORF">BN569_00392</name>
</gene>
<evidence type="ECO:0000256" key="1">
    <source>
        <dbReference type="SAM" id="MobiDB-lite"/>
    </source>
</evidence>
<feature type="region of interest" description="Disordered" evidence="1">
    <location>
        <begin position="560"/>
        <end position="583"/>
    </location>
</feature>
<evidence type="ECO:0000256" key="3">
    <source>
        <dbReference type="SAM" id="SignalP"/>
    </source>
</evidence>
<keyword evidence="2" id="KW-0472">Membrane</keyword>